<dbReference type="SUPFAM" id="SSF54631">
    <property type="entry name" value="CBS-domain pair"/>
    <property type="match status" value="1"/>
</dbReference>
<accession>A0A7C5EN70</accession>
<evidence type="ECO:0000256" key="2">
    <source>
        <dbReference type="PROSITE-ProRule" id="PRU00703"/>
    </source>
</evidence>
<organism evidence="4">
    <name type="scientific">Desulfobacca acetoxidans</name>
    <dbReference type="NCBI Taxonomy" id="60893"/>
    <lineage>
        <taxon>Bacteria</taxon>
        <taxon>Pseudomonadati</taxon>
        <taxon>Thermodesulfobacteriota</taxon>
        <taxon>Desulfobaccia</taxon>
        <taxon>Desulfobaccales</taxon>
        <taxon>Desulfobaccaceae</taxon>
        <taxon>Desulfobacca</taxon>
    </lineage>
</organism>
<dbReference type="PANTHER" id="PTHR43080:SF26">
    <property type="entry name" value="REGULATORY PROTEIN"/>
    <property type="match status" value="1"/>
</dbReference>
<dbReference type="EMBL" id="DTKJ01000056">
    <property type="protein sequence ID" value="HGZ12179.1"/>
    <property type="molecule type" value="Genomic_DNA"/>
</dbReference>
<gene>
    <name evidence="4" type="ORF">ENW48_08170</name>
</gene>
<feature type="domain" description="CBS" evidence="3">
    <location>
        <begin position="101"/>
        <end position="156"/>
    </location>
</feature>
<sequence length="156" mass="17535">MSETAREVMDTRLYLLHPGMTVSEAVARFQQVSQETGHRVFGMLVADDAGHPVGMLSVYDIFLLLRPKHTHIWGEMADLDLAGLLEAACNRARPVLVGDIMTTDLITITPDTHLLLIIDIMIKKHVRRLPVLENGRLVGMVYLSRVFDYLARKLAD</sequence>
<dbReference type="PANTHER" id="PTHR43080">
    <property type="entry name" value="CBS DOMAIN-CONTAINING PROTEIN CBSX3, MITOCHONDRIAL"/>
    <property type="match status" value="1"/>
</dbReference>
<dbReference type="SMART" id="SM00116">
    <property type="entry name" value="CBS"/>
    <property type="match status" value="2"/>
</dbReference>
<dbReference type="InterPro" id="IPR051257">
    <property type="entry name" value="Diverse_CBS-Domain"/>
</dbReference>
<name>A0A7C5EN70_9BACT</name>
<comment type="caution">
    <text evidence="4">The sequence shown here is derived from an EMBL/GenBank/DDBJ whole genome shotgun (WGS) entry which is preliminary data.</text>
</comment>
<evidence type="ECO:0000259" key="3">
    <source>
        <dbReference type="PROSITE" id="PS51371"/>
    </source>
</evidence>
<proteinExistence type="predicted"/>
<dbReference type="PROSITE" id="PS51371">
    <property type="entry name" value="CBS"/>
    <property type="match status" value="2"/>
</dbReference>
<keyword evidence="1 2" id="KW-0129">CBS domain</keyword>
<evidence type="ECO:0000313" key="4">
    <source>
        <dbReference type="EMBL" id="HGZ12179.1"/>
    </source>
</evidence>
<dbReference type="InterPro" id="IPR000644">
    <property type="entry name" value="CBS_dom"/>
</dbReference>
<reference evidence="4" key="1">
    <citation type="journal article" date="2020" name="mSystems">
        <title>Genome- and Community-Level Interaction Insights into Carbon Utilization and Element Cycling Functions of Hydrothermarchaeota in Hydrothermal Sediment.</title>
        <authorList>
            <person name="Zhou Z."/>
            <person name="Liu Y."/>
            <person name="Xu W."/>
            <person name="Pan J."/>
            <person name="Luo Z.H."/>
            <person name="Li M."/>
        </authorList>
    </citation>
    <scope>NUCLEOTIDE SEQUENCE [LARGE SCALE GENOMIC DNA]</scope>
    <source>
        <strain evidence="4">SpSt-853</strain>
    </source>
</reference>
<feature type="domain" description="CBS" evidence="3">
    <location>
        <begin position="9"/>
        <end position="76"/>
    </location>
</feature>
<dbReference type="Pfam" id="PF00571">
    <property type="entry name" value="CBS"/>
    <property type="match status" value="2"/>
</dbReference>
<dbReference type="InterPro" id="IPR046342">
    <property type="entry name" value="CBS_dom_sf"/>
</dbReference>
<dbReference type="Gene3D" id="3.10.580.10">
    <property type="entry name" value="CBS-domain"/>
    <property type="match status" value="1"/>
</dbReference>
<evidence type="ECO:0000256" key="1">
    <source>
        <dbReference type="ARBA" id="ARBA00023122"/>
    </source>
</evidence>
<dbReference type="AlphaFoldDB" id="A0A7C5EN70"/>
<protein>
    <submittedName>
        <fullName evidence="4">CBS domain-containing protein</fullName>
    </submittedName>
</protein>